<evidence type="ECO:0000256" key="12">
    <source>
        <dbReference type="SAM" id="Phobius"/>
    </source>
</evidence>
<keyword evidence="5" id="KW-0256">Endoplasmic reticulum</keyword>
<keyword evidence="6" id="KW-0735">Signal-anchor</keyword>
<evidence type="ECO:0000256" key="10">
    <source>
        <dbReference type="ARBA" id="ARBA00045533"/>
    </source>
</evidence>
<evidence type="ECO:0000256" key="1">
    <source>
        <dbReference type="ARBA" id="ARBA00004648"/>
    </source>
</evidence>
<dbReference type="PANTHER" id="PTHR10806">
    <property type="entry name" value="SIGNAL PEPTIDASE COMPLEX CATALYTIC SUBUNIT SEC11"/>
    <property type="match status" value="1"/>
</dbReference>
<dbReference type="EMBL" id="FNCP01000008">
    <property type="protein sequence ID" value="SDG96182.1"/>
    <property type="molecule type" value="Genomic_DNA"/>
</dbReference>
<dbReference type="SUPFAM" id="SSF51306">
    <property type="entry name" value="LexA/Signal peptidase"/>
    <property type="match status" value="1"/>
</dbReference>
<dbReference type="Gene3D" id="2.10.109.10">
    <property type="entry name" value="Umud Fragment, subunit A"/>
    <property type="match status" value="1"/>
</dbReference>
<keyword evidence="3 12" id="KW-0812">Transmembrane</keyword>
<keyword evidence="2" id="KW-0645">Protease</keyword>
<keyword evidence="8 12" id="KW-0472">Membrane</keyword>
<dbReference type="OrthoDB" id="1648066at2"/>
<dbReference type="Proteomes" id="UP000198656">
    <property type="component" value="Unassembled WGS sequence"/>
</dbReference>
<evidence type="ECO:0000256" key="11">
    <source>
        <dbReference type="NCBIfam" id="TIGR02228"/>
    </source>
</evidence>
<evidence type="ECO:0000256" key="3">
    <source>
        <dbReference type="ARBA" id="ARBA00022692"/>
    </source>
</evidence>
<dbReference type="STRING" id="1121419.SAMN05443529_10866"/>
<evidence type="ECO:0000313" key="13">
    <source>
        <dbReference type="EMBL" id="SDG96182.1"/>
    </source>
</evidence>
<sequence length="181" mass="20167">MTPTKYTTQEQIEAMRKEILQEKQKLLNVSERKKSFRGWRPQGKQIVRSISGAIFLGVSLFLVWSIISIQITKSRGEIPNVLGFQLFAIESGSMEPTLEIGAVIVSRKPNDDGSALRVNDIVTFKTLSEAVVTHRVVEVIDNENGSKAYRTKGDNPKNSVDQELLSPNRVIGVFVAKIPLT</sequence>
<keyword evidence="4" id="KW-0378">Hydrolase</keyword>
<dbReference type="InterPro" id="IPR001733">
    <property type="entry name" value="Peptidase_S26B"/>
</dbReference>
<dbReference type="EC" id="3.4.21.89" evidence="11"/>
<evidence type="ECO:0000256" key="8">
    <source>
        <dbReference type="ARBA" id="ARBA00023136"/>
    </source>
</evidence>
<evidence type="ECO:0000256" key="2">
    <source>
        <dbReference type="ARBA" id="ARBA00022670"/>
    </source>
</evidence>
<keyword evidence="14" id="KW-1185">Reference proteome</keyword>
<dbReference type="GO" id="GO:0009003">
    <property type="term" value="F:signal peptidase activity"/>
    <property type="evidence" value="ECO:0007669"/>
    <property type="project" value="UniProtKB-EC"/>
</dbReference>
<evidence type="ECO:0000256" key="4">
    <source>
        <dbReference type="ARBA" id="ARBA00022801"/>
    </source>
</evidence>
<dbReference type="CDD" id="cd06530">
    <property type="entry name" value="S26_SPase_I"/>
    <property type="match status" value="1"/>
</dbReference>
<dbReference type="InterPro" id="IPR019533">
    <property type="entry name" value="Peptidase_S26"/>
</dbReference>
<dbReference type="AlphaFoldDB" id="A0A1G7YHZ3"/>
<evidence type="ECO:0000256" key="9">
    <source>
        <dbReference type="ARBA" id="ARBA00033305"/>
    </source>
</evidence>
<gene>
    <name evidence="13" type="ORF">SAMN05443529_10866</name>
</gene>
<protein>
    <recommendedName>
        <fullName evidence="9 11">Signal peptidase I</fullName>
        <ecNumber evidence="11">3.4.21.89</ecNumber>
    </recommendedName>
</protein>
<dbReference type="InterPro" id="IPR019756">
    <property type="entry name" value="Pept_S26A_signal_pept_1_Ser-AS"/>
</dbReference>
<feature type="transmembrane region" description="Helical" evidence="12">
    <location>
        <begin position="46"/>
        <end position="67"/>
    </location>
</feature>
<dbReference type="NCBIfam" id="TIGR02228">
    <property type="entry name" value="sigpep_I_arch"/>
    <property type="match status" value="1"/>
</dbReference>
<proteinExistence type="predicted"/>
<accession>A0A1G7YHZ3</accession>
<keyword evidence="7 12" id="KW-1133">Transmembrane helix</keyword>
<dbReference type="RefSeq" id="WP_092332399.1">
    <property type="nucleotide sequence ID" value="NZ_FNCP01000008.1"/>
</dbReference>
<reference evidence="14" key="1">
    <citation type="submission" date="2016-10" db="EMBL/GenBank/DDBJ databases">
        <authorList>
            <person name="Varghese N."/>
            <person name="Submissions S."/>
        </authorList>
    </citation>
    <scope>NUCLEOTIDE SEQUENCE [LARGE SCALE GENOMIC DNA]</scope>
    <source>
        <strain evidence="14">DSM 8344</strain>
    </source>
</reference>
<dbReference type="GO" id="GO:0006465">
    <property type="term" value="P:signal peptide processing"/>
    <property type="evidence" value="ECO:0007669"/>
    <property type="project" value="UniProtKB-UniRule"/>
</dbReference>
<dbReference type="PANTHER" id="PTHR10806:SF6">
    <property type="entry name" value="SIGNAL PEPTIDASE COMPLEX CATALYTIC SUBUNIT SEC11"/>
    <property type="match status" value="1"/>
</dbReference>
<dbReference type="GO" id="GO:0004252">
    <property type="term" value="F:serine-type endopeptidase activity"/>
    <property type="evidence" value="ECO:0007669"/>
    <property type="project" value="UniProtKB-UniRule"/>
</dbReference>
<dbReference type="InterPro" id="IPR036286">
    <property type="entry name" value="LexA/Signal_pep-like_sf"/>
</dbReference>
<comment type="subcellular location">
    <subcellularLocation>
        <location evidence="1">Endoplasmic reticulum membrane</location>
        <topology evidence="1">Single-pass type II membrane protein</topology>
    </subcellularLocation>
</comment>
<evidence type="ECO:0000256" key="7">
    <source>
        <dbReference type="ARBA" id="ARBA00022989"/>
    </source>
</evidence>
<evidence type="ECO:0000256" key="6">
    <source>
        <dbReference type="ARBA" id="ARBA00022968"/>
    </source>
</evidence>
<dbReference type="PROSITE" id="PS00501">
    <property type="entry name" value="SPASE_I_1"/>
    <property type="match status" value="1"/>
</dbReference>
<comment type="function">
    <text evidence="10">Catalytic component of the signal peptidase complex (SPC) which catalyzes the cleavage of N-terminal signal sequences from nascent proteins as they are translocated into the lumen of the endoplasmic reticulum. Specifically cleaves N-terminal signal peptides that contain a hydrophobic alpha-helix (h-region) shorter than 18-20 amino acids.</text>
</comment>
<organism evidence="13 14">
    <name type="scientific">Desulfosporosinus hippei DSM 8344</name>
    <dbReference type="NCBI Taxonomy" id="1121419"/>
    <lineage>
        <taxon>Bacteria</taxon>
        <taxon>Bacillati</taxon>
        <taxon>Bacillota</taxon>
        <taxon>Clostridia</taxon>
        <taxon>Eubacteriales</taxon>
        <taxon>Desulfitobacteriaceae</taxon>
        <taxon>Desulfosporosinus</taxon>
    </lineage>
</organism>
<dbReference type="GO" id="GO:0016020">
    <property type="term" value="C:membrane"/>
    <property type="evidence" value="ECO:0007669"/>
    <property type="project" value="UniProtKB-UniRule"/>
</dbReference>
<name>A0A1G7YHZ3_9FIRM</name>
<evidence type="ECO:0000313" key="14">
    <source>
        <dbReference type="Proteomes" id="UP000198656"/>
    </source>
</evidence>
<evidence type="ECO:0000256" key="5">
    <source>
        <dbReference type="ARBA" id="ARBA00022824"/>
    </source>
</evidence>